<evidence type="ECO:0000313" key="3">
    <source>
        <dbReference type="Proteomes" id="UP000181951"/>
    </source>
</evidence>
<accession>A0A1H8LVW5</accession>
<keyword evidence="3" id="KW-1185">Reference proteome</keyword>
<feature type="transmembrane region" description="Helical" evidence="1">
    <location>
        <begin position="133"/>
        <end position="151"/>
    </location>
</feature>
<keyword evidence="1" id="KW-0812">Transmembrane</keyword>
<dbReference type="EMBL" id="FODD01000017">
    <property type="protein sequence ID" value="SEO09292.1"/>
    <property type="molecule type" value="Genomic_DNA"/>
</dbReference>
<protein>
    <submittedName>
        <fullName evidence="2">Uncharacterized membrane protein</fullName>
    </submittedName>
</protein>
<feature type="transmembrane region" description="Helical" evidence="1">
    <location>
        <begin position="188"/>
        <end position="205"/>
    </location>
</feature>
<gene>
    <name evidence="2" type="ORF">SAMN05216267_101737</name>
</gene>
<evidence type="ECO:0000313" key="2">
    <source>
        <dbReference type="EMBL" id="SEO09292.1"/>
    </source>
</evidence>
<sequence>MTGVVLVLTVFLACAVEAVEALTIVLAAGTSRNWRSALQGTAAALVTLAVTVAALGPAIGLIPLRALRLAVGALLLVFGLQWLRKAILRASGHKALHDEAGAYARQVAAAGAAAGGGRGVVSDWYAFTLSFKGVLLEGLEVVFIVVTFGTSQGSVPLAVLGAVAAVVAVTGVGLAVRAPLARVPENTMKFAVGIMLTAFGTFWSAEGAGAAWPGADAALLVLIPALALLGLGAVALLRRTRPPGGPAAGTGAPAPVGKGSTP</sequence>
<keyword evidence="1" id="KW-1133">Transmembrane helix</keyword>
<dbReference type="RefSeq" id="WP_069462840.1">
    <property type="nucleotide sequence ID" value="NZ_FODD01000017.1"/>
</dbReference>
<dbReference type="Proteomes" id="UP000181951">
    <property type="component" value="Unassembled WGS sequence"/>
</dbReference>
<name>A0A1H8LVW5_9ACTN</name>
<evidence type="ECO:0000256" key="1">
    <source>
        <dbReference type="SAM" id="Phobius"/>
    </source>
</evidence>
<feature type="transmembrane region" description="Helical" evidence="1">
    <location>
        <begin position="37"/>
        <end position="59"/>
    </location>
</feature>
<feature type="transmembrane region" description="Helical" evidence="1">
    <location>
        <begin position="217"/>
        <end position="237"/>
    </location>
</feature>
<organism evidence="2 3">
    <name type="scientific">Actinacidiphila rubida</name>
    <dbReference type="NCBI Taxonomy" id="310780"/>
    <lineage>
        <taxon>Bacteria</taxon>
        <taxon>Bacillati</taxon>
        <taxon>Actinomycetota</taxon>
        <taxon>Actinomycetes</taxon>
        <taxon>Kitasatosporales</taxon>
        <taxon>Streptomycetaceae</taxon>
        <taxon>Actinacidiphila</taxon>
    </lineage>
</organism>
<dbReference type="OrthoDB" id="571245at2"/>
<dbReference type="STRING" id="310780.SAMN05216267_101737"/>
<feature type="transmembrane region" description="Helical" evidence="1">
    <location>
        <begin position="157"/>
        <end position="176"/>
    </location>
</feature>
<proteinExistence type="predicted"/>
<reference evidence="2 3" key="1">
    <citation type="submission" date="2016-10" db="EMBL/GenBank/DDBJ databases">
        <authorList>
            <person name="de Groot N.N."/>
        </authorList>
    </citation>
    <scope>NUCLEOTIDE SEQUENCE [LARGE SCALE GENOMIC DNA]</scope>
    <source>
        <strain evidence="2 3">CGMCC 4.2026</strain>
    </source>
</reference>
<keyword evidence="1" id="KW-0472">Membrane</keyword>
<dbReference type="AlphaFoldDB" id="A0A1H8LVW5"/>
<feature type="transmembrane region" description="Helical" evidence="1">
    <location>
        <begin position="66"/>
        <end position="83"/>
    </location>
</feature>